<dbReference type="EMBL" id="JAIWYP010000012">
    <property type="protein sequence ID" value="KAH3724422.1"/>
    <property type="molecule type" value="Genomic_DNA"/>
</dbReference>
<evidence type="ECO:0000313" key="1">
    <source>
        <dbReference type="EMBL" id="KAH3724422.1"/>
    </source>
</evidence>
<organism evidence="1 2">
    <name type="scientific">Dreissena polymorpha</name>
    <name type="common">Zebra mussel</name>
    <name type="synonym">Mytilus polymorpha</name>
    <dbReference type="NCBI Taxonomy" id="45954"/>
    <lineage>
        <taxon>Eukaryota</taxon>
        <taxon>Metazoa</taxon>
        <taxon>Spiralia</taxon>
        <taxon>Lophotrochozoa</taxon>
        <taxon>Mollusca</taxon>
        <taxon>Bivalvia</taxon>
        <taxon>Autobranchia</taxon>
        <taxon>Heteroconchia</taxon>
        <taxon>Euheterodonta</taxon>
        <taxon>Imparidentia</taxon>
        <taxon>Neoheterodontei</taxon>
        <taxon>Myida</taxon>
        <taxon>Dreissenoidea</taxon>
        <taxon>Dreissenidae</taxon>
        <taxon>Dreissena</taxon>
    </lineage>
</organism>
<dbReference type="AlphaFoldDB" id="A0A9D4HL51"/>
<evidence type="ECO:0000313" key="2">
    <source>
        <dbReference type="Proteomes" id="UP000828390"/>
    </source>
</evidence>
<reference evidence="1" key="2">
    <citation type="submission" date="2020-11" db="EMBL/GenBank/DDBJ databases">
        <authorList>
            <person name="McCartney M.A."/>
            <person name="Auch B."/>
            <person name="Kono T."/>
            <person name="Mallez S."/>
            <person name="Becker A."/>
            <person name="Gohl D.M."/>
            <person name="Silverstein K.A.T."/>
            <person name="Koren S."/>
            <person name="Bechman K.B."/>
            <person name="Herman A."/>
            <person name="Abrahante J.E."/>
            <person name="Garbe J."/>
        </authorList>
    </citation>
    <scope>NUCLEOTIDE SEQUENCE</scope>
    <source>
        <strain evidence="1">Duluth1</strain>
        <tissue evidence="1">Whole animal</tissue>
    </source>
</reference>
<sequence>MNCCFAQQLNKDGETWLTNGNRDGSFPTQLVPLMASTWPVKLLLTLAQSSTECCLSISSFPLLLSTWHDELQLLTSIKNYQNVYQSDPFSSVVRSGLPLYQL</sequence>
<proteinExistence type="predicted"/>
<comment type="caution">
    <text evidence="1">The sequence shown here is derived from an EMBL/GenBank/DDBJ whole genome shotgun (WGS) entry which is preliminary data.</text>
</comment>
<protein>
    <submittedName>
        <fullName evidence="1">Uncharacterized protein</fullName>
    </submittedName>
</protein>
<name>A0A9D4HL51_DREPO</name>
<reference evidence="1" key="1">
    <citation type="journal article" date="2019" name="bioRxiv">
        <title>The Genome of the Zebra Mussel, Dreissena polymorpha: A Resource for Invasive Species Research.</title>
        <authorList>
            <person name="McCartney M.A."/>
            <person name="Auch B."/>
            <person name="Kono T."/>
            <person name="Mallez S."/>
            <person name="Zhang Y."/>
            <person name="Obille A."/>
            <person name="Becker A."/>
            <person name="Abrahante J.E."/>
            <person name="Garbe J."/>
            <person name="Badalamenti J.P."/>
            <person name="Herman A."/>
            <person name="Mangelson H."/>
            <person name="Liachko I."/>
            <person name="Sullivan S."/>
            <person name="Sone E.D."/>
            <person name="Koren S."/>
            <person name="Silverstein K.A.T."/>
            <person name="Beckman K.B."/>
            <person name="Gohl D.M."/>
        </authorList>
    </citation>
    <scope>NUCLEOTIDE SEQUENCE</scope>
    <source>
        <strain evidence="1">Duluth1</strain>
        <tissue evidence="1">Whole animal</tissue>
    </source>
</reference>
<gene>
    <name evidence="1" type="ORF">DPMN_050238</name>
</gene>
<dbReference type="Proteomes" id="UP000828390">
    <property type="component" value="Unassembled WGS sequence"/>
</dbReference>
<keyword evidence="2" id="KW-1185">Reference proteome</keyword>
<accession>A0A9D4HL51</accession>